<dbReference type="RefSeq" id="XP_004334440.1">
    <property type="nucleotide sequence ID" value="XM_004334392.1"/>
</dbReference>
<organism evidence="2 3">
    <name type="scientific">Acanthamoeba castellanii (strain ATCC 30010 / Neff)</name>
    <dbReference type="NCBI Taxonomy" id="1257118"/>
    <lineage>
        <taxon>Eukaryota</taxon>
        <taxon>Amoebozoa</taxon>
        <taxon>Discosea</taxon>
        <taxon>Longamoebia</taxon>
        <taxon>Centramoebida</taxon>
        <taxon>Acanthamoebidae</taxon>
        <taxon>Acanthamoeba</taxon>
    </lineage>
</organism>
<evidence type="ECO:0000313" key="3">
    <source>
        <dbReference type="Proteomes" id="UP000011083"/>
    </source>
</evidence>
<feature type="region of interest" description="Disordered" evidence="1">
    <location>
        <begin position="92"/>
        <end position="137"/>
    </location>
</feature>
<name>L8GHF0_ACACF</name>
<dbReference type="EMBL" id="KB008116">
    <property type="protein sequence ID" value="ELR12427.1"/>
    <property type="molecule type" value="Genomic_DNA"/>
</dbReference>
<dbReference type="AlphaFoldDB" id="L8GHF0"/>
<accession>L8GHF0</accession>
<dbReference type="Proteomes" id="UP000011083">
    <property type="component" value="Unassembled WGS sequence"/>
</dbReference>
<dbReference type="VEuPathDB" id="AmoebaDB:ACA1_324720"/>
<keyword evidence="3" id="KW-1185">Reference proteome</keyword>
<dbReference type="KEGG" id="acan:ACA1_324720"/>
<proteinExistence type="predicted"/>
<evidence type="ECO:0000256" key="1">
    <source>
        <dbReference type="SAM" id="MobiDB-lite"/>
    </source>
</evidence>
<reference evidence="2 3" key="1">
    <citation type="journal article" date="2013" name="Genome Biol.">
        <title>Genome of Acanthamoeba castellanii highlights extensive lateral gene transfer and early evolution of tyrosine kinase signaling.</title>
        <authorList>
            <person name="Clarke M."/>
            <person name="Lohan A.J."/>
            <person name="Liu B."/>
            <person name="Lagkouvardos I."/>
            <person name="Roy S."/>
            <person name="Zafar N."/>
            <person name="Bertelli C."/>
            <person name="Schilde C."/>
            <person name="Kianianmomeni A."/>
            <person name="Burglin T.R."/>
            <person name="Frech C."/>
            <person name="Turcotte B."/>
            <person name="Kopec K.O."/>
            <person name="Synnott J.M."/>
            <person name="Choo C."/>
            <person name="Paponov I."/>
            <person name="Finkler A."/>
            <person name="Soon Heng Tan C."/>
            <person name="Hutchins A.P."/>
            <person name="Weinmeier T."/>
            <person name="Rattei T."/>
            <person name="Chu J.S."/>
            <person name="Gimenez G."/>
            <person name="Irimia M."/>
            <person name="Rigden D.J."/>
            <person name="Fitzpatrick D.A."/>
            <person name="Lorenzo-Morales J."/>
            <person name="Bateman A."/>
            <person name="Chiu C.H."/>
            <person name="Tang P."/>
            <person name="Hegemann P."/>
            <person name="Fromm H."/>
            <person name="Raoult D."/>
            <person name="Greub G."/>
            <person name="Miranda-Saavedra D."/>
            <person name="Chen N."/>
            <person name="Nash P."/>
            <person name="Ginger M.L."/>
            <person name="Horn M."/>
            <person name="Schaap P."/>
            <person name="Caler L."/>
            <person name="Loftus B."/>
        </authorList>
    </citation>
    <scope>NUCLEOTIDE SEQUENCE [LARGE SCALE GENOMIC DNA]</scope>
    <source>
        <strain evidence="2 3">Neff</strain>
    </source>
</reference>
<gene>
    <name evidence="2" type="ORF">ACA1_324720</name>
</gene>
<sequence>MEQPGGEIRRVVCFPPDGKLDTVAKILHVGEKGGVYYVNEKGKRIYLKKYQYKQLLEQHQLNGAVNIGTLDFDSISPKHSLATLDNPLAVPRLQREDAEDHAAASTGGVVAAAPLEHHPRDRPCSNNSNRPNIHRRP</sequence>
<evidence type="ECO:0000313" key="2">
    <source>
        <dbReference type="EMBL" id="ELR12427.1"/>
    </source>
</evidence>
<dbReference type="OrthoDB" id="161253at2759"/>
<feature type="compositionally biased region" description="Basic and acidic residues" evidence="1">
    <location>
        <begin position="93"/>
        <end position="102"/>
    </location>
</feature>
<dbReference type="GeneID" id="14912947"/>
<feature type="compositionally biased region" description="Low complexity" evidence="1">
    <location>
        <begin position="103"/>
        <end position="113"/>
    </location>
</feature>
<protein>
    <submittedName>
        <fullName evidence="2">Uncharacterized protein</fullName>
    </submittedName>
</protein>